<evidence type="ECO:0000256" key="8">
    <source>
        <dbReference type="ARBA" id="ARBA00023067"/>
    </source>
</evidence>
<evidence type="ECO:0000256" key="2">
    <source>
        <dbReference type="ARBA" id="ARBA00006005"/>
    </source>
</evidence>
<name>G0U571_TRYVY</name>
<dbReference type="OMA" id="CPALDNM"/>
<sequence length="1406" mass="159644">MQNTKEHSPVAASAATRGTRLVVRDIDVENFKSYAGKHRIGPFHKTFTAVIGPNGSGKSNVIDSMLFVFGKNARKIRLEKLSELIHVSAAHQNLTYASVTVNFVRVRESLEEQRDPNFRMEEPNSELSIKREVHKSGLSQYFINGVRTAQREVVETLIKQGVDLEHNRFLILQGEVEQIALMKPKAEREGEEGLLEYLDDLIGTNSFAGKISEATKAAEEAQVARLDALDRERKLRAEREALDDAKNSAIAFVTKDNHLQKILITLCQLRMRTLEEKLTEPRRLLKEIDDRIVEMRKDVDEKLARKLHAEEKLSLCKRELAEVTKERDAARAERDAADKKVEQLRSGADEDNKARRKLEDRIKKVKGEMEKALLQQQDTEREAIIHQQNLEEATQYVEQLQKEYDSRSEELVSLFTPLRQELDKKKAAFAPYERAVVEMRELLDTARSRLEAQQEVELKLKEQLDKLDANMDTHKERAMQLEHLLKDADNERYKEELQRLQDTLTGAAERKHSINSAIQEIKSSYREGEADDRAMEFLLSQRSLKGYYGTLRQLGRIDDAYDIAAGVASNAWTFHVVEDRKTASKALELLRVNNVARASMLVLQEVERELKSRMESEFRPPTPKAKRLFDLITPINDRFRVAFYHAVGNTLVVRDLSEAREVAFGGAQRHRVVTLRGELAEPGGSITGGGSVPRGAKLKAARLPQDKEAAKAELQRLQAELVEAVEEERVAQEQLNKLRLSQQHLSPEQVSRLRVELRSLRVTLESSSQQRAQLLEEMEENEVSNKKRRVALADKVQEAQQNLHVAEKSRDSHQSDVKRLEEELENVGGEGYKLLGQELKKQQGRAEAEENALRECRRLSQRLRATRERKETDMAEYVAELQRITEEAERGAAGALPAAIAATEELTRLYNAVDARYAKAQSVIEEAKAAVPEMHKALVEAQKKLGDEERFRQVETAKMADALQELEKFEQKIDGCEEKIKENVELYGWETLELTAPEAVADGQTQAEENKKQVASTAGSDDEVVEEPSGREDVDVEEDVESVSTQVTERGQVQTADIQSMSFRLSPEELSRCDYERSVHLAKSLSEETKLLHGEIDFRAVALWRERDAEYRKGRAQYLSLKEVSDAADRQLQQLKEERRHSFMECFVRVQERLREVYQLLTHGGDADLELVDVNDPFEGINFVVRPPKKSWKQISNLSGGEKTLSSLALIFSLHDIKPTPIYVMDEIDAALDFRNVSIVANYILRQASGAQFIIISLRNNMFELAHQLVGVCKVMDVARTLVLVPSGFQRKVLAALQQRFRKRAPPTRGEDDDQEPSDTRADVCKKEGDNDFNGCGTVEQRPSLDFNAESGHQAVPLSNQLASELEETNSVCTARTTSTRTSTNRRKKVKGEPRGVARVKKERLE</sequence>
<dbReference type="EMBL" id="HE573026">
    <property type="protein sequence ID" value="CCC51019.1"/>
    <property type="molecule type" value="Genomic_DNA"/>
</dbReference>
<feature type="compositionally biased region" description="Basic and acidic residues" evidence="13">
    <location>
        <begin position="1318"/>
        <end position="1327"/>
    </location>
</feature>
<keyword evidence="3" id="KW-0132">Cell division</keyword>
<evidence type="ECO:0000256" key="11">
    <source>
        <dbReference type="PIRNR" id="PIRNR005719"/>
    </source>
</evidence>
<proteinExistence type="inferred from homology"/>
<dbReference type="SUPFAM" id="SSF75553">
    <property type="entry name" value="Smc hinge domain"/>
    <property type="match status" value="1"/>
</dbReference>
<reference evidence="15" key="1">
    <citation type="journal article" date="2012" name="Proc. Natl. Acad. Sci. U.S.A.">
        <title>Antigenic diversity is generated by distinct evolutionary mechanisms in African trypanosome species.</title>
        <authorList>
            <person name="Jackson A.P."/>
            <person name="Berry A."/>
            <person name="Aslett M."/>
            <person name="Allison H.C."/>
            <person name="Burton P."/>
            <person name="Vavrova-Anderson J."/>
            <person name="Brown R."/>
            <person name="Browne H."/>
            <person name="Corton N."/>
            <person name="Hauser H."/>
            <person name="Gamble J."/>
            <person name="Gilderthorp R."/>
            <person name="Marcello L."/>
            <person name="McQuillan J."/>
            <person name="Otto T.D."/>
            <person name="Quail M.A."/>
            <person name="Sanders M.J."/>
            <person name="van Tonder A."/>
            <person name="Ginger M.L."/>
            <person name="Field M.C."/>
            <person name="Barry J.D."/>
            <person name="Hertz-Fowler C."/>
            <person name="Berriman M."/>
        </authorList>
    </citation>
    <scope>NUCLEOTIDE SEQUENCE</scope>
    <source>
        <strain evidence="15">Y486</strain>
    </source>
</reference>
<dbReference type="InterPro" id="IPR027417">
    <property type="entry name" value="P-loop_NTPase"/>
</dbReference>
<feature type="region of interest" description="Disordered" evidence="13">
    <location>
        <begin position="1002"/>
        <end position="1047"/>
    </location>
</feature>
<dbReference type="InterPro" id="IPR036277">
    <property type="entry name" value="SMC_hinge_sf"/>
</dbReference>
<keyword evidence="4" id="KW-0547">Nucleotide-binding</keyword>
<dbReference type="Pfam" id="PF02463">
    <property type="entry name" value="SMC_N"/>
    <property type="match status" value="1"/>
</dbReference>
<dbReference type="GO" id="GO:0016887">
    <property type="term" value="F:ATP hydrolysis activity"/>
    <property type="evidence" value="ECO:0007669"/>
    <property type="project" value="InterPro"/>
</dbReference>
<feature type="region of interest" description="Disordered" evidence="13">
    <location>
        <begin position="1367"/>
        <end position="1406"/>
    </location>
</feature>
<dbReference type="VEuPathDB" id="TriTrypDB:TvY486_1000730"/>
<dbReference type="InterPro" id="IPR024704">
    <property type="entry name" value="SMC"/>
</dbReference>
<comment type="similarity">
    <text evidence="2">Belongs to the SMC family. SMC4 subfamily.</text>
</comment>
<dbReference type="GO" id="GO:0007076">
    <property type="term" value="P:mitotic chromosome condensation"/>
    <property type="evidence" value="ECO:0007669"/>
    <property type="project" value="TreeGrafter"/>
</dbReference>
<gene>
    <name evidence="15" type="ORF">TVY486_1000730</name>
</gene>
<protein>
    <recommendedName>
        <fullName evidence="11">Structural maintenance of chromosomes protein</fullName>
    </recommendedName>
</protein>
<evidence type="ECO:0000313" key="15">
    <source>
        <dbReference type="EMBL" id="CCC51019.1"/>
    </source>
</evidence>
<dbReference type="Gene3D" id="1.20.1060.20">
    <property type="match status" value="1"/>
</dbReference>
<evidence type="ECO:0000256" key="3">
    <source>
        <dbReference type="ARBA" id="ARBA00022618"/>
    </source>
</evidence>
<dbReference type="GO" id="GO:0005634">
    <property type="term" value="C:nucleus"/>
    <property type="evidence" value="ECO:0007669"/>
    <property type="project" value="UniProtKB-SubCell"/>
</dbReference>
<feature type="compositionally biased region" description="Low complexity" evidence="13">
    <location>
        <begin position="1374"/>
        <end position="1383"/>
    </location>
</feature>
<feature type="region of interest" description="Disordered" evidence="13">
    <location>
        <begin position="327"/>
        <end position="355"/>
    </location>
</feature>
<feature type="coiled-coil region" evidence="12">
    <location>
        <begin position="924"/>
        <end position="986"/>
    </location>
</feature>
<dbReference type="InterPro" id="IPR010935">
    <property type="entry name" value="SMC_hinge"/>
</dbReference>
<keyword evidence="9 11" id="KW-0539">Nucleus</keyword>
<keyword evidence="7 12" id="KW-0175">Coiled coil</keyword>
<dbReference type="SUPFAM" id="SSF52540">
    <property type="entry name" value="P-loop containing nucleoside triphosphate hydrolases"/>
    <property type="match status" value="1"/>
</dbReference>
<dbReference type="Gene3D" id="3.40.50.300">
    <property type="entry name" value="P-loop containing nucleotide triphosphate hydrolases"/>
    <property type="match status" value="2"/>
</dbReference>
<evidence type="ECO:0000256" key="6">
    <source>
        <dbReference type="ARBA" id="ARBA00022840"/>
    </source>
</evidence>
<dbReference type="Pfam" id="PF06470">
    <property type="entry name" value="SMC_hinge"/>
    <property type="match status" value="1"/>
</dbReference>
<dbReference type="PANTHER" id="PTHR18937">
    <property type="entry name" value="STRUCTURAL MAINTENANCE OF CHROMOSOMES SMC FAMILY MEMBER"/>
    <property type="match status" value="1"/>
</dbReference>
<evidence type="ECO:0000256" key="7">
    <source>
        <dbReference type="ARBA" id="ARBA00023054"/>
    </source>
</evidence>
<feature type="coiled-coil region" evidence="12">
    <location>
        <begin position="700"/>
        <end position="887"/>
    </location>
</feature>
<evidence type="ECO:0000256" key="10">
    <source>
        <dbReference type="ARBA" id="ARBA00023306"/>
    </source>
</evidence>
<dbReference type="FunFam" id="3.40.50.300:FF:000481">
    <property type="entry name" value="Structural maintenance of chromosomes 4"/>
    <property type="match status" value="1"/>
</dbReference>
<keyword evidence="6" id="KW-0067">ATP-binding</keyword>
<evidence type="ECO:0000256" key="5">
    <source>
        <dbReference type="ARBA" id="ARBA00022776"/>
    </source>
</evidence>
<dbReference type="GO" id="GO:0000796">
    <property type="term" value="C:condensin complex"/>
    <property type="evidence" value="ECO:0007669"/>
    <property type="project" value="TreeGrafter"/>
</dbReference>
<keyword evidence="5" id="KW-0498">Mitosis</keyword>
<feature type="region of interest" description="Disordered" evidence="13">
    <location>
        <begin position="1303"/>
        <end position="1327"/>
    </location>
</feature>
<comment type="subcellular location">
    <subcellularLocation>
        <location evidence="1 11">Nucleus</location>
    </subcellularLocation>
</comment>
<dbReference type="PIRSF" id="PIRSF005719">
    <property type="entry name" value="SMC"/>
    <property type="match status" value="1"/>
</dbReference>
<evidence type="ECO:0000256" key="12">
    <source>
        <dbReference type="SAM" id="Coils"/>
    </source>
</evidence>
<feature type="domain" description="SMC hinge" evidence="14">
    <location>
        <begin position="545"/>
        <end position="663"/>
    </location>
</feature>
<keyword evidence="8" id="KW-0226">DNA condensation</keyword>
<evidence type="ECO:0000256" key="9">
    <source>
        <dbReference type="ARBA" id="ARBA00023242"/>
    </source>
</evidence>
<accession>G0U571</accession>
<feature type="compositionally biased region" description="Polar residues" evidence="13">
    <location>
        <begin position="1003"/>
        <end position="1019"/>
    </location>
</feature>
<dbReference type="PANTHER" id="PTHR18937:SF172">
    <property type="entry name" value="STRUCTURAL MAINTENANCE OF CHROMOSOMES PROTEIN"/>
    <property type="match status" value="1"/>
</dbReference>
<dbReference type="GO" id="GO:0051301">
    <property type="term" value="P:cell division"/>
    <property type="evidence" value="ECO:0007669"/>
    <property type="project" value="UniProtKB-KW"/>
</dbReference>
<dbReference type="InterPro" id="IPR003395">
    <property type="entry name" value="RecF/RecN/SMC_N"/>
</dbReference>
<dbReference type="GO" id="GO:0005524">
    <property type="term" value="F:ATP binding"/>
    <property type="evidence" value="ECO:0007669"/>
    <property type="project" value="UniProtKB-KW"/>
</dbReference>
<evidence type="ECO:0000259" key="14">
    <source>
        <dbReference type="SMART" id="SM00968"/>
    </source>
</evidence>
<feature type="coiled-coil region" evidence="12">
    <location>
        <begin position="436"/>
        <end position="510"/>
    </location>
</feature>
<organism evidence="15">
    <name type="scientific">Trypanosoma vivax (strain Y486)</name>
    <dbReference type="NCBI Taxonomy" id="1055687"/>
    <lineage>
        <taxon>Eukaryota</taxon>
        <taxon>Discoba</taxon>
        <taxon>Euglenozoa</taxon>
        <taxon>Kinetoplastea</taxon>
        <taxon>Metakinetoplastina</taxon>
        <taxon>Trypanosomatida</taxon>
        <taxon>Trypanosomatidae</taxon>
        <taxon>Trypanosoma</taxon>
        <taxon>Duttonella</taxon>
    </lineage>
</organism>
<evidence type="ECO:0000256" key="4">
    <source>
        <dbReference type="ARBA" id="ARBA00022741"/>
    </source>
</evidence>
<evidence type="ECO:0000256" key="13">
    <source>
        <dbReference type="SAM" id="MobiDB-lite"/>
    </source>
</evidence>
<evidence type="ECO:0000256" key="1">
    <source>
        <dbReference type="ARBA" id="ARBA00004123"/>
    </source>
</evidence>
<dbReference type="SMART" id="SM00968">
    <property type="entry name" value="SMC_hinge"/>
    <property type="match status" value="1"/>
</dbReference>
<keyword evidence="10" id="KW-0131">Cell cycle</keyword>
<dbReference type="Gene3D" id="3.30.70.1620">
    <property type="match status" value="1"/>
</dbReference>